<evidence type="ECO:0000256" key="3">
    <source>
        <dbReference type="ARBA" id="ARBA00022837"/>
    </source>
</evidence>
<dbReference type="FunFam" id="1.10.238.10:FF:000341">
    <property type="entry name" value="Putative calcium-binding protein CML19"/>
    <property type="match status" value="1"/>
</dbReference>
<protein>
    <recommendedName>
        <fullName evidence="5">EF-hand domain-containing protein</fullName>
    </recommendedName>
</protein>
<dbReference type="InterPro" id="IPR018247">
    <property type="entry name" value="EF_Hand_1_Ca_BS"/>
</dbReference>
<organism evidence="6 7">
    <name type="scientific">Lupinus luteus</name>
    <name type="common">European yellow lupine</name>
    <dbReference type="NCBI Taxonomy" id="3873"/>
    <lineage>
        <taxon>Eukaryota</taxon>
        <taxon>Viridiplantae</taxon>
        <taxon>Streptophyta</taxon>
        <taxon>Embryophyta</taxon>
        <taxon>Tracheophyta</taxon>
        <taxon>Spermatophyta</taxon>
        <taxon>Magnoliopsida</taxon>
        <taxon>eudicotyledons</taxon>
        <taxon>Gunneridae</taxon>
        <taxon>Pentapetalae</taxon>
        <taxon>rosids</taxon>
        <taxon>fabids</taxon>
        <taxon>Fabales</taxon>
        <taxon>Fabaceae</taxon>
        <taxon>Papilionoideae</taxon>
        <taxon>50 kb inversion clade</taxon>
        <taxon>genistoids sensu lato</taxon>
        <taxon>core genistoids</taxon>
        <taxon>Genisteae</taxon>
        <taxon>Lupinus</taxon>
    </lineage>
</organism>
<evidence type="ECO:0000256" key="4">
    <source>
        <dbReference type="ARBA" id="ARBA00057710"/>
    </source>
</evidence>
<dbReference type="PROSITE" id="PS50222">
    <property type="entry name" value="EF_HAND_2"/>
    <property type="match status" value="4"/>
</dbReference>
<evidence type="ECO:0000313" key="6">
    <source>
        <dbReference type="EMBL" id="CAL0323018.1"/>
    </source>
</evidence>
<reference evidence="6 7" key="1">
    <citation type="submission" date="2024-03" db="EMBL/GenBank/DDBJ databases">
        <authorList>
            <person name="Martinez-Hernandez J."/>
        </authorList>
    </citation>
    <scope>NUCLEOTIDE SEQUENCE [LARGE SCALE GENOMIC DNA]</scope>
</reference>
<dbReference type="InterPro" id="IPR002048">
    <property type="entry name" value="EF_hand_dom"/>
</dbReference>
<dbReference type="SMART" id="SM00054">
    <property type="entry name" value="EFh"/>
    <property type="match status" value="4"/>
</dbReference>
<proteinExistence type="predicted"/>
<name>A0AAV1XNW8_LUPLU</name>
<feature type="domain" description="EF-hand" evidence="5">
    <location>
        <begin position="4"/>
        <end position="39"/>
    </location>
</feature>
<dbReference type="GO" id="GO:0005509">
    <property type="term" value="F:calcium ion binding"/>
    <property type="evidence" value="ECO:0007669"/>
    <property type="project" value="InterPro"/>
</dbReference>
<dbReference type="FunFam" id="1.10.238.10:FF:000237">
    <property type="entry name" value="Calcium-binding protein CML38"/>
    <property type="match status" value="1"/>
</dbReference>
<dbReference type="AlphaFoldDB" id="A0AAV1XNW8"/>
<dbReference type="Proteomes" id="UP001497480">
    <property type="component" value="Unassembled WGS sequence"/>
</dbReference>
<evidence type="ECO:0000259" key="5">
    <source>
        <dbReference type="PROSITE" id="PS50222"/>
    </source>
</evidence>
<evidence type="ECO:0000256" key="2">
    <source>
        <dbReference type="ARBA" id="ARBA00022737"/>
    </source>
</evidence>
<dbReference type="Pfam" id="PF13499">
    <property type="entry name" value="EF-hand_7"/>
    <property type="match status" value="2"/>
</dbReference>
<keyword evidence="1" id="KW-0479">Metal-binding</keyword>
<feature type="domain" description="EF-hand" evidence="5">
    <location>
        <begin position="40"/>
        <end position="75"/>
    </location>
</feature>
<comment type="caution">
    <text evidence="6">The sequence shown here is derived from an EMBL/GenBank/DDBJ whole genome shotgun (WGS) entry which is preliminary data.</text>
</comment>
<keyword evidence="2" id="KW-0677">Repeat</keyword>
<evidence type="ECO:0000256" key="1">
    <source>
        <dbReference type="ARBA" id="ARBA00022723"/>
    </source>
</evidence>
<dbReference type="Gene3D" id="1.10.238.10">
    <property type="entry name" value="EF-hand"/>
    <property type="match status" value="2"/>
</dbReference>
<accession>A0AAV1XNW8</accession>
<gene>
    <name evidence="6" type="ORF">LLUT_LOCUS24078</name>
</gene>
<comment type="function">
    <text evidence="4">Potential calcium sensor that binds calcium in vitro.</text>
</comment>
<feature type="domain" description="EF-hand" evidence="5">
    <location>
        <begin position="76"/>
        <end position="111"/>
    </location>
</feature>
<dbReference type="PROSITE" id="PS00018">
    <property type="entry name" value="EF_HAND_1"/>
    <property type="match status" value="3"/>
</dbReference>
<dbReference type="InterPro" id="IPR039647">
    <property type="entry name" value="EF_hand_pair_protein_CML-like"/>
</dbReference>
<keyword evidence="7" id="KW-1185">Reference proteome</keyword>
<dbReference type="SUPFAM" id="SSF47473">
    <property type="entry name" value="EF-hand"/>
    <property type="match status" value="1"/>
</dbReference>
<dbReference type="PANTHER" id="PTHR10891">
    <property type="entry name" value="EF-HAND CALCIUM-BINDING DOMAIN CONTAINING PROTEIN"/>
    <property type="match status" value="1"/>
</dbReference>
<keyword evidence="3" id="KW-0106">Calcium</keyword>
<feature type="domain" description="EF-hand" evidence="5">
    <location>
        <begin position="112"/>
        <end position="142"/>
    </location>
</feature>
<dbReference type="InterPro" id="IPR011992">
    <property type="entry name" value="EF-hand-dom_pair"/>
</dbReference>
<sequence>MVINKLSQYESVFNHFDKNGDGKISPPELQQCMEAIGGTLSDEEAEEAVRIMDTDGDGLLGLDDFVRFLEGGKEEEKICDLREAFKIYEMDGSGCITPKSLKRTLSRLGNSRSIDECQVMISYFDLNRDGVLSFDEFKVMML</sequence>
<evidence type="ECO:0000313" key="7">
    <source>
        <dbReference type="Proteomes" id="UP001497480"/>
    </source>
</evidence>
<dbReference type="EMBL" id="CAXHTB010000016">
    <property type="protein sequence ID" value="CAL0323018.1"/>
    <property type="molecule type" value="Genomic_DNA"/>
</dbReference>
<dbReference type="CDD" id="cd00051">
    <property type="entry name" value="EFh"/>
    <property type="match status" value="2"/>
</dbReference>